<feature type="region of interest" description="Disordered" evidence="1">
    <location>
        <begin position="788"/>
        <end position="809"/>
    </location>
</feature>
<feature type="compositionally biased region" description="Low complexity" evidence="1">
    <location>
        <begin position="312"/>
        <end position="322"/>
    </location>
</feature>
<reference evidence="3" key="1">
    <citation type="submission" date="2015-09" db="EMBL/GenBank/DDBJ databases">
        <authorList>
            <consortium name="Pathogen Informatics"/>
        </authorList>
    </citation>
    <scope>NUCLEOTIDE SEQUENCE [LARGE SCALE GENOMIC DNA]</scope>
    <source>
        <strain evidence="3">Lake Konstanz</strain>
    </source>
</reference>
<accession>A0A0S4ILD2</accession>
<feature type="region of interest" description="Disordered" evidence="1">
    <location>
        <begin position="1052"/>
        <end position="1098"/>
    </location>
</feature>
<feature type="compositionally biased region" description="Low complexity" evidence="1">
    <location>
        <begin position="329"/>
        <end position="346"/>
    </location>
</feature>
<gene>
    <name evidence="2" type="ORF">BSAL_52720</name>
</gene>
<feature type="region of interest" description="Disordered" evidence="1">
    <location>
        <begin position="199"/>
        <end position="256"/>
    </location>
</feature>
<feature type="region of interest" description="Disordered" evidence="1">
    <location>
        <begin position="750"/>
        <end position="772"/>
    </location>
</feature>
<protein>
    <recommendedName>
        <fullName evidence="4">Protein kinase</fullName>
    </recommendedName>
</protein>
<dbReference type="EMBL" id="CYKH01000094">
    <property type="protein sequence ID" value="CUE70921.1"/>
    <property type="molecule type" value="Genomic_DNA"/>
</dbReference>
<evidence type="ECO:0000256" key="1">
    <source>
        <dbReference type="SAM" id="MobiDB-lite"/>
    </source>
</evidence>
<evidence type="ECO:0000313" key="3">
    <source>
        <dbReference type="Proteomes" id="UP000051952"/>
    </source>
</evidence>
<feature type="compositionally biased region" description="Polar residues" evidence="1">
    <location>
        <begin position="199"/>
        <end position="209"/>
    </location>
</feature>
<dbReference type="VEuPathDB" id="TriTrypDB:BSAL_52720"/>
<feature type="compositionally biased region" description="Polar residues" evidence="1">
    <location>
        <begin position="1053"/>
        <end position="1078"/>
    </location>
</feature>
<dbReference type="Gene3D" id="1.10.510.10">
    <property type="entry name" value="Transferase(Phosphotransferase) domain 1"/>
    <property type="match status" value="1"/>
</dbReference>
<feature type="region of interest" description="Disordered" evidence="1">
    <location>
        <begin position="466"/>
        <end position="493"/>
    </location>
</feature>
<evidence type="ECO:0008006" key="4">
    <source>
        <dbReference type="Google" id="ProtNLM"/>
    </source>
</evidence>
<keyword evidence="3" id="KW-1185">Reference proteome</keyword>
<dbReference type="Proteomes" id="UP000051952">
    <property type="component" value="Unassembled WGS sequence"/>
</dbReference>
<feature type="compositionally biased region" description="Low complexity" evidence="1">
    <location>
        <begin position="479"/>
        <end position="489"/>
    </location>
</feature>
<evidence type="ECO:0000313" key="2">
    <source>
        <dbReference type="EMBL" id="CUE70921.1"/>
    </source>
</evidence>
<feature type="region of interest" description="Disordered" evidence="1">
    <location>
        <begin position="312"/>
        <end position="346"/>
    </location>
</feature>
<name>A0A0S4ILD2_BODSA</name>
<sequence length="1313" mass="138156">MKRIVQCLDQQIDALWRNFDGFASNGPSSSHSAFNAFGASPMLSSPWAFSNSKSSSRDNTVSSSRAAGGGAPTTTTTTTTFGSGTPLRLHLHVAGMTAIRLVCSFALAHADALRVGGGGKPMSAPTVTSWNLFVKQSLWSMGGQFKRPSSTSTSVVVEVLHESLPISPSVWLSTRETLVIRDLSEVVELLLSAVYNRNTASSSPTSDALNSPDRLRGGGLSPRPSTAGFGAGIQEAARSPRRAISPTSSIRNADGGDIPSLIDDKILEGEARMVAASVASDMRCWAHAHPQAQWERVMECVQLSSTAATTATAGGKNAAANGEHLSSPTTANPTHHSAATHSSTSGAVAPKQIPTYIGITFFCEEPEFPFGQIRDPQQSTDDTLHAAPLVRRAARTVVEQVRALYGAARESCEYFLPSLGFVEGEMRPRSGATPTGASTVPTVTLLFPEVHHEDAQTQELGYSFHDSTKGKQQHHGKHAAPTAASSTQQARHHGVISAHTMSVDEILIRASMRPLSQRGPPQALGVWSTHHVESWSLSLALALASLHRLRGACGFVTPWTVFVPRHTNNNQLHQHHHPRALPHTTAAQPELGGSAYLLEGSNFMLWKMMSASRHAGQDALASSASMQTSSALGSSSHNNIVPAPSSQSANSALHPQVVEWLPPELLSWAAGLSEDGENTTQYITSMIASITSGAPSGTIQRGPFEEGIDAKAVDVWMLGMFIWYIATGGVSPFTAVKGYVPPHVSSRNARRASAAAGNTGGGAVSEPPPAPPITKRRCEDMLNLMHKEDGDHSGLATRTSPIAPPSTAPTAPGFLSSSISLTVPAALNGLTTSGRQGSFASIASLFQMAGADAPHQQLQRLVSRMEPRSVTNISPPYGAALAEPQLMAVGGRNHRKSLLRTNALHHGIGTSNMFGSIGCLVRNLRICLESKTARRLAPYRAALLFATGTEHSLLSASGFGSSAVLDDLAHSESGTEEKHAADALSATLHSTSFVLLCDLLHGMLQLNPAHRLNVHEVMRHPYFAQVPTRVASDGKLNVGLPEFVGVEIKRETNNNAAHQRSPPNASSPTASYRAQQAATREGGDGVSEAPGSSGGGATTAAALAAKGVYQNAMSGVAPPKISVGHISNDDDDQLLLAASPTNAARTEEELNATTVLYEPSSAFVEFVSQDGPLFQVLPASFSLGVPFLPSMHAGSAGASSGTGQLDAMLDGNTVEWNTAQITLTTGHAAPTLPSDAVMGALMELKHRRGTALVPVEHDAVVKARQHAACATARRHGLTDDGTHKDIGFPIASELGPSILRLLGLPQVTKASIK</sequence>
<dbReference type="InterPro" id="IPR011009">
    <property type="entry name" value="Kinase-like_dom_sf"/>
</dbReference>
<dbReference type="SUPFAM" id="SSF56112">
    <property type="entry name" value="Protein kinase-like (PK-like)"/>
    <property type="match status" value="1"/>
</dbReference>
<feature type="region of interest" description="Disordered" evidence="1">
    <location>
        <begin position="54"/>
        <end position="81"/>
    </location>
</feature>
<proteinExistence type="predicted"/>
<organism evidence="2 3">
    <name type="scientific">Bodo saltans</name>
    <name type="common">Flagellated protozoan</name>
    <dbReference type="NCBI Taxonomy" id="75058"/>
    <lineage>
        <taxon>Eukaryota</taxon>
        <taxon>Discoba</taxon>
        <taxon>Euglenozoa</taxon>
        <taxon>Kinetoplastea</taxon>
        <taxon>Metakinetoplastina</taxon>
        <taxon>Eubodonida</taxon>
        <taxon>Bodonidae</taxon>
        <taxon>Bodo</taxon>
    </lineage>
</organism>